<accession>A0A7X9XNT6</accession>
<dbReference type="Gene3D" id="2.10.270.10">
    <property type="entry name" value="Cholin Binding"/>
    <property type="match status" value="1"/>
</dbReference>
<evidence type="ECO:0000313" key="6">
    <source>
        <dbReference type="Proteomes" id="UP000587880"/>
    </source>
</evidence>
<dbReference type="PROSITE" id="PS51170">
    <property type="entry name" value="CW"/>
    <property type="match status" value="2"/>
</dbReference>
<feature type="repeat" description="Cell wall-binding" evidence="2">
    <location>
        <begin position="351"/>
        <end position="370"/>
    </location>
</feature>
<evidence type="ECO:0000256" key="3">
    <source>
        <dbReference type="SAM" id="MobiDB-lite"/>
    </source>
</evidence>
<feature type="compositionally biased region" description="Low complexity" evidence="3">
    <location>
        <begin position="277"/>
        <end position="296"/>
    </location>
</feature>
<evidence type="ECO:0000256" key="1">
    <source>
        <dbReference type="ARBA" id="ARBA00022737"/>
    </source>
</evidence>
<feature type="region of interest" description="Disordered" evidence="3">
    <location>
        <begin position="277"/>
        <end position="304"/>
    </location>
</feature>
<keyword evidence="1" id="KW-0677">Repeat</keyword>
<protein>
    <submittedName>
        <fullName evidence="5">Cell wall-binding protein</fullName>
    </submittedName>
</protein>
<proteinExistence type="predicted"/>
<comment type="caution">
    <text evidence="5">The sequence shown here is derived from an EMBL/GenBank/DDBJ whole genome shotgun (WGS) entry which is preliminary data.</text>
</comment>
<feature type="domain" description="Cadherin-like beta-sandwich-like" evidence="4">
    <location>
        <begin position="201"/>
        <end position="278"/>
    </location>
</feature>
<sequence length="409" mass="44888">MNKNLKRIIALVLAIGTVSAISPITKINLLTTKAYASTDDDENDDTTLKSLELKTSSGSTIKLYSKDSYKNDDKVDSDDVSDGDKYYAKTSSKTINIDIDGPKSKYVKVFKGTSNSTKGKSISDDIDLSSGTTILTVRVYNNKPDSDVKYGDDDDKASDYVIKVKYTGSDSNNSDDSDNSDSYDDIYLDKLSIEGDGISLSKSKTTYSYNVASDVDEVAIKAVPDDTDYTVEIDGDEVNEDDDNFKKKVSLDKGTNKIEVKIENDDNEERVYTLNITRGGTSSTGTNTGTTKTDSSPSTADTISTLKPNQWIQVNGKWQYNDSTGTPVKNNWFYDRNYAKSYFLQADGSMATGWLSYGGKWYYLGSDGGMQTGWIMDGGKYYYLSADGSMASNTSIGQYKLGSDGAWIR</sequence>
<dbReference type="SUPFAM" id="SSF69360">
    <property type="entry name" value="Cell wall binding repeat"/>
    <property type="match status" value="1"/>
</dbReference>
<dbReference type="Pfam" id="PF19127">
    <property type="entry name" value="Choline_bind_3"/>
    <property type="match status" value="1"/>
</dbReference>
<dbReference type="AlphaFoldDB" id="A0A7X9XNT6"/>
<feature type="repeat" description="Cell wall-binding" evidence="2">
    <location>
        <begin position="371"/>
        <end position="390"/>
    </location>
</feature>
<dbReference type="Pfam" id="PF12733">
    <property type="entry name" value="Cadherin-like"/>
    <property type="match status" value="1"/>
</dbReference>
<dbReference type="Proteomes" id="UP000587880">
    <property type="component" value="Unassembled WGS sequence"/>
</dbReference>
<evidence type="ECO:0000313" key="5">
    <source>
        <dbReference type="EMBL" id="NMF04261.1"/>
    </source>
</evidence>
<name>A0A7X9XNT6_CLOBE</name>
<reference evidence="5 6" key="1">
    <citation type="submission" date="2020-04" db="EMBL/GenBank/DDBJ databases">
        <authorList>
            <person name="Hitch T.C.A."/>
            <person name="Wylensek D."/>
            <person name="Clavel T."/>
        </authorList>
    </citation>
    <scope>NUCLEOTIDE SEQUENCE [LARGE SCALE GENOMIC DNA]</scope>
    <source>
        <strain evidence="5 6">WB01_NA02</strain>
    </source>
</reference>
<evidence type="ECO:0000259" key="4">
    <source>
        <dbReference type="Pfam" id="PF12733"/>
    </source>
</evidence>
<organism evidence="5 6">
    <name type="scientific">Clostridium beijerinckii</name>
    <name type="common">Clostridium MP</name>
    <dbReference type="NCBI Taxonomy" id="1520"/>
    <lineage>
        <taxon>Bacteria</taxon>
        <taxon>Bacillati</taxon>
        <taxon>Bacillota</taxon>
        <taxon>Clostridia</taxon>
        <taxon>Eubacteriales</taxon>
        <taxon>Clostridiaceae</taxon>
        <taxon>Clostridium</taxon>
    </lineage>
</organism>
<dbReference type="InterPro" id="IPR018337">
    <property type="entry name" value="Cell_wall/Cho-bd_repeat"/>
</dbReference>
<evidence type="ECO:0000256" key="2">
    <source>
        <dbReference type="PROSITE-ProRule" id="PRU00591"/>
    </source>
</evidence>
<gene>
    <name evidence="5" type="ORF">HF849_05715</name>
</gene>
<dbReference type="RefSeq" id="WP_168981340.1">
    <property type="nucleotide sequence ID" value="NZ_JABAGD010000007.1"/>
</dbReference>
<dbReference type="InterPro" id="IPR025883">
    <property type="entry name" value="Cadherin-like_domain"/>
</dbReference>
<dbReference type="EMBL" id="JABAGD010000007">
    <property type="protein sequence ID" value="NMF04261.1"/>
    <property type="molecule type" value="Genomic_DNA"/>
</dbReference>